<evidence type="ECO:0000256" key="1">
    <source>
        <dbReference type="ARBA" id="ARBA00023242"/>
    </source>
</evidence>
<dbReference type="EMBL" id="ML979006">
    <property type="protein sequence ID" value="KAF1923403.1"/>
    <property type="molecule type" value="Genomic_DNA"/>
</dbReference>
<dbReference type="AlphaFoldDB" id="A0A6A5R712"/>
<dbReference type="SUPFAM" id="SSF57701">
    <property type="entry name" value="Zn2/Cys6 DNA-binding domain"/>
    <property type="match status" value="1"/>
</dbReference>
<feature type="compositionally biased region" description="Polar residues" evidence="2">
    <location>
        <begin position="110"/>
        <end position="134"/>
    </location>
</feature>
<reference evidence="5" key="1">
    <citation type="journal article" date="2020" name="Stud. Mycol.">
        <title>101 Dothideomycetes genomes: a test case for predicting lifestyles and emergence of pathogens.</title>
        <authorList>
            <person name="Haridas S."/>
            <person name="Albert R."/>
            <person name="Binder M."/>
            <person name="Bloem J."/>
            <person name="Labutti K."/>
            <person name="Salamov A."/>
            <person name="Andreopoulos B."/>
            <person name="Baker S."/>
            <person name="Barry K."/>
            <person name="Bills G."/>
            <person name="Bluhm B."/>
            <person name="Cannon C."/>
            <person name="Castanera R."/>
            <person name="Culley D."/>
            <person name="Daum C."/>
            <person name="Ezra D."/>
            <person name="Gonzalez J."/>
            <person name="Henrissat B."/>
            <person name="Kuo A."/>
            <person name="Liang C."/>
            <person name="Lipzen A."/>
            <person name="Lutzoni F."/>
            <person name="Magnuson J."/>
            <person name="Mondo S."/>
            <person name="Nolan M."/>
            <person name="Ohm R."/>
            <person name="Pangilinan J."/>
            <person name="Park H.-J."/>
            <person name="Ramirez L."/>
            <person name="Alfaro M."/>
            <person name="Sun H."/>
            <person name="Tritt A."/>
            <person name="Yoshinaga Y."/>
            <person name="Zwiers L.-H."/>
            <person name="Turgeon B."/>
            <person name="Goodwin S."/>
            <person name="Spatafora J."/>
            <person name="Crous P."/>
            <person name="Grigoriev I."/>
        </authorList>
    </citation>
    <scope>NUCLEOTIDE SEQUENCE</scope>
    <source>
        <strain evidence="5">CBS 183.55</strain>
    </source>
</reference>
<dbReference type="PROSITE" id="PS00463">
    <property type="entry name" value="ZN2_CY6_FUNGAL_1"/>
    <property type="match status" value="1"/>
</dbReference>
<keyword evidence="1" id="KW-0539">Nucleus</keyword>
<evidence type="ECO:0000313" key="5">
    <source>
        <dbReference type="EMBL" id="KAF1923403.1"/>
    </source>
</evidence>
<dbReference type="GO" id="GO:0000981">
    <property type="term" value="F:DNA-binding transcription factor activity, RNA polymerase II-specific"/>
    <property type="evidence" value="ECO:0007669"/>
    <property type="project" value="InterPro"/>
</dbReference>
<evidence type="ECO:0000256" key="3">
    <source>
        <dbReference type="SAM" id="SignalP"/>
    </source>
</evidence>
<dbReference type="InterPro" id="IPR001138">
    <property type="entry name" value="Zn2Cys6_DnaBD"/>
</dbReference>
<dbReference type="GO" id="GO:0008270">
    <property type="term" value="F:zinc ion binding"/>
    <property type="evidence" value="ECO:0007669"/>
    <property type="project" value="InterPro"/>
</dbReference>
<dbReference type="RefSeq" id="XP_033443656.1">
    <property type="nucleotide sequence ID" value="XM_033594238.1"/>
</dbReference>
<feature type="domain" description="Zn(2)-C6 fungal-type" evidence="4">
    <location>
        <begin position="61"/>
        <end position="96"/>
    </location>
</feature>
<dbReference type="OrthoDB" id="4222821at2759"/>
<feature type="signal peptide" evidence="3">
    <location>
        <begin position="1"/>
        <end position="23"/>
    </location>
</feature>
<sequence>MTFRVIRKASRLCLLLLMLGTKALSPRTLSSQLLHQTKTMSTNSPQLNSFPTQSDLIKRVACIRCRTQKLKCLKSTHSAVTSRCDRCRKADVECTYVPSKPMGRPRTSRSRQTNPIIHSPGLQSDTTTASQQSEQTHERFDLNTLVGDADLALDAQNTNMFFDQIISYDQSDASTSQNLVFTANEMEFLTPCSSQGSLSFSNSFDMSTANVPIEDEAAGDRGGTATDACASDRDSRSSMQHLAKIGLDLHVQITKYQKAGDSAVMADLVCDVLCSSTDYLNRLLSLDCTFVSGQSSKYMTDWTDEQPGQVLQLDMSAAFQLLIPYVRLVQLHNILYRAILRCLSGGSSSGGGGGSGMASARSKFPVLSVGNACVDASDTLRARLLLQINIDLMAEIETTLELPQEARLCRSEGEGGMGSVMGMSLNEQGSCGLLRKVVSPRLLKTILDERNLGGDDVQSMRDRIAYIKCLLRSTRLHA</sequence>
<protein>
    <recommendedName>
        <fullName evidence="4">Zn(2)-C6 fungal-type domain-containing protein</fullName>
    </recommendedName>
</protein>
<feature type="chain" id="PRO_5025466845" description="Zn(2)-C6 fungal-type domain-containing protein" evidence="3">
    <location>
        <begin position="24"/>
        <end position="478"/>
    </location>
</feature>
<feature type="region of interest" description="Disordered" evidence="2">
    <location>
        <begin position="98"/>
        <end position="135"/>
    </location>
</feature>
<organism evidence="5 6">
    <name type="scientific">Didymella exigua CBS 183.55</name>
    <dbReference type="NCBI Taxonomy" id="1150837"/>
    <lineage>
        <taxon>Eukaryota</taxon>
        <taxon>Fungi</taxon>
        <taxon>Dikarya</taxon>
        <taxon>Ascomycota</taxon>
        <taxon>Pezizomycotina</taxon>
        <taxon>Dothideomycetes</taxon>
        <taxon>Pleosporomycetidae</taxon>
        <taxon>Pleosporales</taxon>
        <taxon>Pleosporineae</taxon>
        <taxon>Didymellaceae</taxon>
        <taxon>Didymella</taxon>
    </lineage>
</organism>
<name>A0A6A5R712_9PLEO</name>
<evidence type="ECO:0000313" key="6">
    <source>
        <dbReference type="Proteomes" id="UP000800082"/>
    </source>
</evidence>
<dbReference type="CDD" id="cd00067">
    <property type="entry name" value="GAL4"/>
    <property type="match status" value="1"/>
</dbReference>
<evidence type="ECO:0000259" key="4">
    <source>
        <dbReference type="PROSITE" id="PS50048"/>
    </source>
</evidence>
<dbReference type="Pfam" id="PF00172">
    <property type="entry name" value="Zn_clus"/>
    <property type="match status" value="1"/>
</dbReference>
<accession>A0A6A5R712</accession>
<evidence type="ECO:0000256" key="2">
    <source>
        <dbReference type="SAM" id="MobiDB-lite"/>
    </source>
</evidence>
<keyword evidence="6" id="KW-1185">Reference proteome</keyword>
<feature type="region of interest" description="Disordered" evidence="2">
    <location>
        <begin position="214"/>
        <end position="234"/>
    </location>
</feature>
<keyword evidence="3" id="KW-0732">Signal</keyword>
<dbReference type="PROSITE" id="PS50048">
    <property type="entry name" value="ZN2_CY6_FUNGAL_2"/>
    <property type="match status" value="1"/>
</dbReference>
<dbReference type="Gene3D" id="4.10.240.10">
    <property type="entry name" value="Zn(2)-C6 fungal-type DNA-binding domain"/>
    <property type="match status" value="1"/>
</dbReference>
<dbReference type="InterPro" id="IPR036864">
    <property type="entry name" value="Zn2-C6_fun-type_DNA-bd_sf"/>
</dbReference>
<proteinExistence type="predicted"/>
<dbReference type="Proteomes" id="UP000800082">
    <property type="component" value="Unassembled WGS sequence"/>
</dbReference>
<gene>
    <name evidence="5" type="ORF">M421DRAFT_425924</name>
</gene>
<dbReference type="GeneID" id="54351906"/>